<dbReference type="InParanoid" id="A0A7J8CZC6"/>
<reference evidence="2 3" key="1">
    <citation type="journal article" date="2020" name="Nature">
        <title>Six reference-quality genomes reveal evolution of bat adaptations.</title>
        <authorList>
            <person name="Jebb D."/>
            <person name="Huang Z."/>
            <person name="Pippel M."/>
            <person name="Hughes G.M."/>
            <person name="Lavrichenko K."/>
            <person name="Devanna P."/>
            <person name="Winkler S."/>
            <person name="Jermiin L.S."/>
            <person name="Skirmuntt E.C."/>
            <person name="Katzourakis A."/>
            <person name="Burkitt-Gray L."/>
            <person name="Ray D.A."/>
            <person name="Sullivan K.A.M."/>
            <person name="Roscito J.G."/>
            <person name="Kirilenko B.M."/>
            <person name="Davalos L.M."/>
            <person name="Corthals A.P."/>
            <person name="Power M.L."/>
            <person name="Jones G."/>
            <person name="Ransome R.D."/>
            <person name="Dechmann D.K.N."/>
            <person name="Locatelli A.G."/>
            <person name="Puechmaille S.J."/>
            <person name="Fedrigo O."/>
            <person name="Jarvis E.D."/>
            <person name="Hiller M."/>
            <person name="Vernes S.C."/>
            <person name="Myers E.W."/>
            <person name="Teeling E.C."/>
        </authorList>
    </citation>
    <scope>NUCLEOTIDE SEQUENCE [LARGE SCALE GENOMIC DNA]</scope>
    <source>
        <strain evidence="2">MMolMol1</strain>
        <tissue evidence="2">Muscle</tissue>
    </source>
</reference>
<dbReference type="EMBL" id="JACASF010000019">
    <property type="protein sequence ID" value="KAF6416248.1"/>
    <property type="molecule type" value="Genomic_DNA"/>
</dbReference>
<name>A0A7J8CZC6_MOLMO</name>
<gene>
    <name evidence="2" type="ORF">HJG59_009510</name>
</gene>
<keyword evidence="3" id="KW-1185">Reference proteome</keyword>
<comment type="caution">
    <text evidence="2">The sequence shown here is derived from an EMBL/GenBank/DDBJ whole genome shotgun (WGS) entry which is preliminary data.</text>
</comment>
<accession>A0A7J8CZC6</accession>
<sequence>MARNDRLFLPILPPAPVSPGARVAEPGPLRNCGGADGDPGASPPHFMSSRGSRDGLSIMYTGPLLPHSGCPRMLQGDPSAPQLDSCALTPSRVLPVTSVSPDQALVSDTGFGHEIPGLNLSGREDSSSPPFQEISHGQWFLTMSLLCLFDFSRSTVFLQENS</sequence>
<feature type="region of interest" description="Disordered" evidence="1">
    <location>
        <begin position="16"/>
        <end position="52"/>
    </location>
</feature>
<organism evidence="2 3">
    <name type="scientific">Molossus molossus</name>
    <name type="common">Pallas' mastiff bat</name>
    <name type="synonym">Vespertilio molossus</name>
    <dbReference type="NCBI Taxonomy" id="27622"/>
    <lineage>
        <taxon>Eukaryota</taxon>
        <taxon>Metazoa</taxon>
        <taxon>Chordata</taxon>
        <taxon>Craniata</taxon>
        <taxon>Vertebrata</taxon>
        <taxon>Euteleostomi</taxon>
        <taxon>Mammalia</taxon>
        <taxon>Eutheria</taxon>
        <taxon>Laurasiatheria</taxon>
        <taxon>Chiroptera</taxon>
        <taxon>Yangochiroptera</taxon>
        <taxon>Molossidae</taxon>
        <taxon>Molossus</taxon>
    </lineage>
</organism>
<dbReference type="AlphaFoldDB" id="A0A7J8CZC6"/>
<evidence type="ECO:0000313" key="3">
    <source>
        <dbReference type="Proteomes" id="UP000550707"/>
    </source>
</evidence>
<protein>
    <submittedName>
        <fullName evidence="2">Uncharacterized protein</fullName>
    </submittedName>
</protein>
<evidence type="ECO:0000313" key="2">
    <source>
        <dbReference type="EMBL" id="KAF6416248.1"/>
    </source>
</evidence>
<dbReference type="Proteomes" id="UP000550707">
    <property type="component" value="Unassembled WGS sequence"/>
</dbReference>
<proteinExistence type="predicted"/>
<evidence type="ECO:0000256" key="1">
    <source>
        <dbReference type="SAM" id="MobiDB-lite"/>
    </source>
</evidence>